<comment type="caution">
    <text evidence="1">The sequence shown here is derived from an EMBL/GenBank/DDBJ whole genome shotgun (WGS) entry which is preliminary data.</text>
</comment>
<accession>A0A9P9Z189</accession>
<name>A0A9P9Z189_9MUSC</name>
<protein>
    <submittedName>
        <fullName evidence="1">Uncharacterized protein</fullName>
    </submittedName>
</protein>
<evidence type="ECO:0000313" key="1">
    <source>
        <dbReference type="EMBL" id="KAI8046902.1"/>
    </source>
</evidence>
<dbReference type="AlphaFoldDB" id="A0A9P9Z189"/>
<proteinExistence type="predicted"/>
<evidence type="ECO:0000313" key="2">
    <source>
        <dbReference type="Proteomes" id="UP001059596"/>
    </source>
</evidence>
<reference evidence="1" key="1">
    <citation type="journal article" date="2023" name="Genome Biol. Evol.">
        <title>Long-read-based Genome Assembly of Drosophila gunungcola Reveals Fewer Chemosensory Genes in Flower-breeding Species.</title>
        <authorList>
            <person name="Negi A."/>
            <person name="Liao B.Y."/>
            <person name="Yeh S.D."/>
        </authorList>
    </citation>
    <scope>NUCLEOTIDE SEQUENCE</scope>
    <source>
        <strain evidence="1">Sukarami</strain>
    </source>
</reference>
<feature type="non-terminal residue" evidence="1">
    <location>
        <position position="60"/>
    </location>
</feature>
<dbReference type="EMBL" id="JAMKOV010000001">
    <property type="protein sequence ID" value="KAI8046902.1"/>
    <property type="molecule type" value="Genomic_DNA"/>
</dbReference>
<organism evidence="1 2">
    <name type="scientific">Drosophila gunungcola</name>
    <name type="common">fruit fly</name>
    <dbReference type="NCBI Taxonomy" id="103775"/>
    <lineage>
        <taxon>Eukaryota</taxon>
        <taxon>Metazoa</taxon>
        <taxon>Ecdysozoa</taxon>
        <taxon>Arthropoda</taxon>
        <taxon>Hexapoda</taxon>
        <taxon>Insecta</taxon>
        <taxon>Pterygota</taxon>
        <taxon>Neoptera</taxon>
        <taxon>Endopterygota</taxon>
        <taxon>Diptera</taxon>
        <taxon>Brachycera</taxon>
        <taxon>Muscomorpha</taxon>
        <taxon>Ephydroidea</taxon>
        <taxon>Drosophilidae</taxon>
        <taxon>Drosophila</taxon>
        <taxon>Sophophora</taxon>
    </lineage>
</organism>
<gene>
    <name evidence="1" type="ORF">M5D96_003120</name>
</gene>
<dbReference type="Proteomes" id="UP001059596">
    <property type="component" value="Chromosome 3R"/>
</dbReference>
<sequence>MSCFCLWVRCSAFKCRNERCPGLSTHSGKNVIQSSASSNFPSRALEFCFVVMNDAAFGRV</sequence>
<keyword evidence="2" id="KW-1185">Reference proteome</keyword>